<name>A0A5C5UUV6_9BACT</name>
<evidence type="ECO:0000313" key="4">
    <source>
        <dbReference type="Proteomes" id="UP000316714"/>
    </source>
</evidence>
<reference evidence="3 4" key="1">
    <citation type="submission" date="2019-02" db="EMBL/GenBank/DDBJ databases">
        <title>Deep-cultivation of Planctomycetes and their phenomic and genomic characterization uncovers novel biology.</title>
        <authorList>
            <person name="Wiegand S."/>
            <person name="Jogler M."/>
            <person name="Boedeker C."/>
            <person name="Pinto D."/>
            <person name="Vollmers J."/>
            <person name="Rivas-Marin E."/>
            <person name="Kohn T."/>
            <person name="Peeters S.H."/>
            <person name="Heuer A."/>
            <person name="Rast P."/>
            <person name="Oberbeckmann S."/>
            <person name="Bunk B."/>
            <person name="Jeske O."/>
            <person name="Meyerdierks A."/>
            <person name="Storesund J.E."/>
            <person name="Kallscheuer N."/>
            <person name="Luecker S."/>
            <person name="Lage O.M."/>
            <person name="Pohl T."/>
            <person name="Merkel B.J."/>
            <person name="Hornburger P."/>
            <person name="Mueller R.-W."/>
            <person name="Bruemmer F."/>
            <person name="Labrenz M."/>
            <person name="Spormann A.M."/>
            <person name="Op Den Camp H."/>
            <person name="Overmann J."/>
            <person name="Amann R."/>
            <person name="Jetten M.S.M."/>
            <person name="Mascher T."/>
            <person name="Medema M.H."/>
            <person name="Devos D.P."/>
            <person name="Kaster A.-K."/>
            <person name="Ovreas L."/>
            <person name="Rohde M."/>
            <person name="Galperin M.Y."/>
            <person name="Jogler C."/>
        </authorList>
    </citation>
    <scope>NUCLEOTIDE SEQUENCE [LARGE SCALE GENOMIC DNA]</scope>
    <source>
        <strain evidence="3 4">KOR34</strain>
    </source>
</reference>
<accession>A0A5C5UUV6</accession>
<dbReference type="Proteomes" id="UP000316714">
    <property type="component" value="Unassembled WGS sequence"/>
</dbReference>
<proteinExistence type="predicted"/>
<protein>
    <recommendedName>
        <fullName evidence="2">Ice-binding protein C-terminal domain-containing protein</fullName>
    </recommendedName>
</protein>
<keyword evidence="1" id="KW-0732">Signal</keyword>
<comment type="caution">
    <text evidence="3">The sequence shown here is derived from an EMBL/GenBank/DDBJ whole genome shotgun (WGS) entry which is preliminary data.</text>
</comment>
<keyword evidence="4" id="KW-1185">Reference proteome</keyword>
<gene>
    <name evidence="3" type="ORF">KOR34_52400</name>
</gene>
<sequence length="523" mass="52336" precursor="true">MRCTLFRLFSLPGALCLGVLTAGDAAAVDFNWNVDGPADWNVGTNWDPEGPPTEDGNGDNGREFAYVNNGGTAEITDVIPDVADIFVGAGADTSGTLNQSAGNTFVANDSWMFVGQDGGTGTYNLSGGTQGKARLYVGRGAGGVGELNLSGSGVVGGDLLVAGVDGGVATVNVTGGGSANTTGNIELHNATVTITDDALMKSGNEVWFGNGGGNTTTANMDSGTVEANTWIAIGRDSSTGTVNLSGSAVVRKIAVDDGNPENISNSEQSFIVIGGLGSGGSGTLNVQDNATVWSDTGMVLNETAGQAGIVNQSGGTVTLHDYASTNAVFGDSLEMDPNGHGLGEYHLSGGVLNAETVDVGGGLFDMTGGTLSATNFIGDLTQGGGTISPGDSPGTMTVTGNYSLDSGDLFMEIEGTMAGTEYDQLIVTGDVSLAGELTLAGAYVPSASDAFILIDNQGANAVSGAFTGLAEGATVTFNGIDLTLSYMGGDGNDVVLSGPVPEPTTLALLAGLGLAGVASRRRR</sequence>
<organism evidence="3 4">
    <name type="scientific">Posidoniimonas corsicana</name>
    <dbReference type="NCBI Taxonomy" id="1938618"/>
    <lineage>
        <taxon>Bacteria</taxon>
        <taxon>Pseudomonadati</taxon>
        <taxon>Planctomycetota</taxon>
        <taxon>Planctomycetia</taxon>
        <taxon>Pirellulales</taxon>
        <taxon>Lacipirellulaceae</taxon>
        <taxon>Posidoniimonas</taxon>
    </lineage>
</organism>
<dbReference type="RefSeq" id="WP_146569043.1">
    <property type="nucleotide sequence ID" value="NZ_SIHJ01000009.1"/>
</dbReference>
<dbReference type="NCBIfam" id="TIGR02595">
    <property type="entry name" value="PEP_CTERM"/>
    <property type="match status" value="1"/>
</dbReference>
<evidence type="ECO:0000313" key="3">
    <source>
        <dbReference type="EMBL" id="TWT29330.1"/>
    </source>
</evidence>
<dbReference type="Pfam" id="PF07589">
    <property type="entry name" value="PEP-CTERM"/>
    <property type="match status" value="1"/>
</dbReference>
<evidence type="ECO:0000259" key="2">
    <source>
        <dbReference type="Pfam" id="PF07589"/>
    </source>
</evidence>
<dbReference type="OrthoDB" id="292278at2"/>
<dbReference type="InterPro" id="IPR011050">
    <property type="entry name" value="Pectin_lyase_fold/virulence"/>
</dbReference>
<dbReference type="AlphaFoldDB" id="A0A5C5UUV6"/>
<dbReference type="InterPro" id="IPR013424">
    <property type="entry name" value="Ice-binding_C"/>
</dbReference>
<feature type="chain" id="PRO_5023076111" description="Ice-binding protein C-terminal domain-containing protein" evidence="1">
    <location>
        <begin position="23"/>
        <end position="523"/>
    </location>
</feature>
<dbReference type="EMBL" id="SIHJ01000009">
    <property type="protein sequence ID" value="TWT29330.1"/>
    <property type="molecule type" value="Genomic_DNA"/>
</dbReference>
<feature type="signal peptide" evidence="1">
    <location>
        <begin position="1"/>
        <end position="22"/>
    </location>
</feature>
<dbReference type="SUPFAM" id="SSF51126">
    <property type="entry name" value="Pectin lyase-like"/>
    <property type="match status" value="1"/>
</dbReference>
<feature type="domain" description="Ice-binding protein C-terminal" evidence="2">
    <location>
        <begin position="499"/>
        <end position="522"/>
    </location>
</feature>
<evidence type="ECO:0000256" key="1">
    <source>
        <dbReference type="SAM" id="SignalP"/>
    </source>
</evidence>